<feature type="transmembrane region" description="Helical" evidence="7">
    <location>
        <begin position="175"/>
        <end position="192"/>
    </location>
</feature>
<feature type="transmembrane region" description="Helical" evidence="7">
    <location>
        <begin position="289"/>
        <end position="316"/>
    </location>
</feature>
<dbReference type="Proteomes" id="UP001565200">
    <property type="component" value="Unassembled WGS sequence"/>
</dbReference>
<keyword evidence="4 7" id="KW-0812">Transmembrane</keyword>
<evidence type="ECO:0000256" key="7">
    <source>
        <dbReference type="SAM" id="Phobius"/>
    </source>
</evidence>
<keyword evidence="3" id="KW-1003">Cell membrane</keyword>
<dbReference type="CDD" id="cd13127">
    <property type="entry name" value="MATE_tuaB_like"/>
    <property type="match status" value="1"/>
</dbReference>
<evidence type="ECO:0000313" key="8">
    <source>
        <dbReference type="EMBL" id="MEY8246512.1"/>
    </source>
</evidence>
<comment type="subcellular location">
    <subcellularLocation>
        <location evidence="1">Cell membrane</location>
        <topology evidence="1">Multi-pass membrane protein</topology>
    </subcellularLocation>
</comment>
<evidence type="ECO:0000256" key="1">
    <source>
        <dbReference type="ARBA" id="ARBA00004651"/>
    </source>
</evidence>
<evidence type="ECO:0000256" key="5">
    <source>
        <dbReference type="ARBA" id="ARBA00022989"/>
    </source>
</evidence>
<organism evidence="8 9">
    <name type="scientific">Heminiphilus faecis</name>
    <dbReference type="NCBI Taxonomy" id="2601703"/>
    <lineage>
        <taxon>Bacteria</taxon>
        <taxon>Pseudomonadati</taxon>
        <taxon>Bacteroidota</taxon>
        <taxon>Bacteroidia</taxon>
        <taxon>Bacteroidales</taxon>
        <taxon>Muribaculaceae</taxon>
        <taxon>Heminiphilus</taxon>
    </lineage>
</organism>
<gene>
    <name evidence="8" type="ORF">AAK873_12925</name>
</gene>
<feature type="transmembrane region" description="Helical" evidence="7">
    <location>
        <begin position="21"/>
        <end position="39"/>
    </location>
</feature>
<evidence type="ECO:0000313" key="9">
    <source>
        <dbReference type="Proteomes" id="UP001565200"/>
    </source>
</evidence>
<feature type="transmembrane region" description="Helical" evidence="7">
    <location>
        <begin position="322"/>
        <end position="347"/>
    </location>
</feature>
<feature type="transmembrane region" description="Helical" evidence="7">
    <location>
        <begin position="45"/>
        <end position="69"/>
    </location>
</feature>
<comment type="caution">
    <text evidence="8">The sequence shown here is derived from an EMBL/GenBank/DDBJ whole genome shotgun (WGS) entry which is preliminary data.</text>
</comment>
<evidence type="ECO:0000256" key="4">
    <source>
        <dbReference type="ARBA" id="ARBA00022692"/>
    </source>
</evidence>
<dbReference type="Pfam" id="PF13440">
    <property type="entry name" value="Polysacc_synt_3"/>
    <property type="match status" value="1"/>
</dbReference>
<keyword evidence="9" id="KW-1185">Reference proteome</keyword>
<evidence type="ECO:0000256" key="3">
    <source>
        <dbReference type="ARBA" id="ARBA00022475"/>
    </source>
</evidence>
<feature type="transmembrane region" description="Helical" evidence="7">
    <location>
        <begin position="444"/>
        <end position="462"/>
    </location>
</feature>
<proteinExistence type="inferred from homology"/>
<keyword evidence="5 7" id="KW-1133">Transmembrane helix</keyword>
<dbReference type="PANTHER" id="PTHR30250">
    <property type="entry name" value="PST FAMILY PREDICTED COLANIC ACID TRANSPORTER"/>
    <property type="match status" value="1"/>
</dbReference>
<protein>
    <submittedName>
        <fullName evidence="8">Lipopolysaccharide biosynthesis protein</fullName>
    </submittedName>
</protein>
<dbReference type="RefSeq" id="WP_148464573.1">
    <property type="nucleotide sequence ID" value="NZ_JBCLPP010000052.1"/>
</dbReference>
<comment type="similarity">
    <text evidence="2">Belongs to the polysaccharide synthase family.</text>
</comment>
<dbReference type="PANTHER" id="PTHR30250:SF10">
    <property type="entry name" value="LIPOPOLYSACCHARIDE BIOSYNTHESIS PROTEIN WZXC"/>
    <property type="match status" value="1"/>
</dbReference>
<dbReference type="EMBL" id="JBCLPP010000052">
    <property type="protein sequence ID" value="MEY8246512.1"/>
    <property type="molecule type" value="Genomic_DNA"/>
</dbReference>
<feature type="transmembrane region" description="Helical" evidence="7">
    <location>
        <begin position="81"/>
        <end position="104"/>
    </location>
</feature>
<feature type="transmembrane region" description="Helical" evidence="7">
    <location>
        <begin position="149"/>
        <end position="169"/>
    </location>
</feature>
<accession>A0ABV4CYL5</accession>
<feature type="transmembrane region" description="Helical" evidence="7">
    <location>
        <begin position="116"/>
        <end position="137"/>
    </location>
</feature>
<name>A0ABV4CYL5_9BACT</name>
<reference evidence="8 9" key="1">
    <citation type="submission" date="2024-03" db="EMBL/GenBank/DDBJ databases">
        <title>Mouse gut bacterial collection (mGBC) of GemPharmatech.</title>
        <authorList>
            <person name="He Y."/>
            <person name="Dong L."/>
            <person name="Wu D."/>
            <person name="Gao X."/>
            <person name="Lin Z."/>
        </authorList>
    </citation>
    <scope>NUCLEOTIDE SEQUENCE [LARGE SCALE GENOMIC DNA]</scope>
    <source>
        <strain evidence="8 9">54-13</strain>
    </source>
</reference>
<feature type="transmembrane region" description="Helical" evidence="7">
    <location>
        <begin position="368"/>
        <end position="400"/>
    </location>
</feature>
<feature type="transmembrane region" description="Helical" evidence="7">
    <location>
        <begin position="420"/>
        <end position="437"/>
    </location>
</feature>
<dbReference type="InterPro" id="IPR050833">
    <property type="entry name" value="Poly_Biosynth_Transport"/>
</dbReference>
<evidence type="ECO:0000256" key="2">
    <source>
        <dbReference type="ARBA" id="ARBA00007430"/>
    </source>
</evidence>
<sequence>MSESLKQKTFKGTVWSSIERFSVQGISFIVMVIMARVLTPDDYGLIGMLTVFIAVSQSLVDSGFSQALIRKQDRSEVDNSTVFYFNICAGIALYIILYLCAPIIARFYNEPILTPLTRLISLSVIINSFVVVQRALLTVNIDFKTQAKASLIAAVVSGVVGITMVYTGYGVWSIVWYQLSNLAANVVLLWAFSKWRPQWIYSWNSFRELFGFGSKLAISGIIDTIYRNVYLIVIGKIFNASDLGYYTRAQQFADFPSSNVSGIIQRVTFPVLCTIQNDDNRLRDVYRRFLRLSAFVVFPLMIGLAAVAHPFIVVVLTDKWSFAAILLQIICFNMMWYPIHSINLNLLQVKGRSDLFLKLEVWKKCIGVVILCITVPLGLVAMCWGTVASSLICLIINTHYTGKLLQVGFLTQMRDLLPSLAYSLSMGAVVWITVGLLPDNKTSLSVGIITGIFYFFIVTKLTRSSDLRELMSFVKTK</sequence>
<keyword evidence="6 7" id="KW-0472">Membrane</keyword>
<evidence type="ECO:0000256" key="6">
    <source>
        <dbReference type="ARBA" id="ARBA00023136"/>
    </source>
</evidence>